<protein>
    <recommendedName>
        <fullName evidence="2">Leucine-binding protein domain-containing protein</fullName>
    </recommendedName>
</protein>
<dbReference type="SUPFAM" id="SSF53822">
    <property type="entry name" value="Periplasmic binding protein-like I"/>
    <property type="match status" value="1"/>
</dbReference>
<sequence>KKLVETDGVDVIIGPLMCDAQLAIAPYTSQHNITMLCLFNGPIELVPYGNFIIYPTTNGAQTIPLGYYAYDELGYRTTIVIGSDDVDGHAFMSGYALAFEERGGTVVQTIWVSPGTMDFGPYIGTFKEADAIGFFFPNPAEVVRLVTQCREFGVEPTLLGTTVEGDMPPPVLEELGDDILGVIGQDAYISTRDDPVNQEFVAKAESKYGYSAGAIHNNSYTLTKVVLAALEATGGDTTFDKLRPAILDVALQTPAGPLSFSPEGVAITDCYICQASLIEGRYLWEVIKVYPQVLDIRLD</sequence>
<reference evidence="3" key="1">
    <citation type="journal article" date="2014" name="Front. Microbiol.">
        <title>High frequency of phylogenetically diverse reductive dehalogenase-homologous genes in deep subseafloor sedimentary metagenomes.</title>
        <authorList>
            <person name="Kawai M."/>
            <person name="Futagami T."/>
            <person name="Toyoda A."/>
            <person name="Takaki Y."/>
            <person name="Nishi S."/>
            <person name="Hori S."/>
            <person name="Arai W."/>
            <person name="Tsubouchi T."/>
            <person name="Morono Y."/>
            <person name="Uchiyama I."/>
            <person name="Ito T."/>
            <person name="Fujiyama A."/>
            <person name="Inagaki F."/>
            <person name="Takami H."/>
        </authorList>
    </citation>
    <scope>NUCLEOTIDE SEQUENCE</scope>
    <source>
        <strain evidence="3">Expedition CK06-06</strain>
    </source>
</reference>
<gene>
    <name evidence="3" type="ORF">S01H4_19002</name>
</gene>
<feature type="domain" description="Leucine-binding protein" evidence="2">
    <location>
        <begin position="1"/>
        <end position="275"/>
    </location>
</feature>
<dbReference type="InterPro" id="IPR051010">
    <property type="entry name" value="BCAA_transport"/>
</dbReference>
<comment type="caution">
    <text evidence="3">The sequence shown here is derived from an EMBL/GenBank/DDBJ whole genome shotgun (WGS) entry which is preliminary data.</text>
</comment>
<keyword evidence="1" id="KW-0732">Signal</keyword>
<organism evidence="3">
    <name type="scientific">marine sediment metagenome</name>
    <dbReference type="NCBI Taxonomy" id="412755"/>
    <lineage>
        <taxon>unclassified sequences</taxon>
        <taxon>metagenomes</taxon>
        <taxon>ecological metagenomes</taxon>
    </lineage>
</organism>
<dbReference type="AlphaFoldDB" id="X0YEE0"/>
<dbReference type="InterPro" id="IPR028082">
    <property type="entry name" value="Peripla_BP_I"/>
</dbReference>
<dbReference type="Pfam" id="PF13458">
    <property type="entry name" value="Peripla_BP_6"/>
    <property type="match status" value="1"/>
</dbReference>
<dbReference type="EMBL" id="BART01008450">
    <property type="protein sequence ID" value="GAG54230.1"/>
    <property type="molecule type" value="Genomic_DNA"/>
</dbReference>
<accession>X0YEE0</accession>
<dbReference type="Gene3D" id="3.40.50.2300">
    <property type="match status" value="2"/>
</dbReference>
<evidence type="ECO:0000259" key="2">
    <source>
        <dbReference type="Pfam" id="PF13458"/>
    </source>
</evidence>
<dbReference type="PANTHER" id="PTHR30483">
    <property type="entry name" value="LEUCINE-SPECIFIC-BINDING PROTEIN"/>
    <property type="match status" value="1"/>
</dbReference>
<evidence type="ECO:0000256" key="1">
    <source>
        <dbReference type="ARBA" id="ARBA00022729"/>
    </source>
</evidence>
<dbReference type="PANTHER" id="PTHR30483:SF6">
    <property type="entry name" value="PERIPLASMIC BINDING PROTEIN OF ABC TRANSPORTER FOR NATURAL AMINO ACIDS"/>
    <property type="match status" value="1"/>
</dbReference>
<proteinExistence type="predicted"/>
<evidence type="ECO:0000313" key="3">
    <source>
        <dbReference type="EMBL" id="GAG54230.1"/>
    </source>
</evidence>
<dbReference type="InterPro" id="IPR028081">
    <property type="entry name" value="Leu-bd"/>
</dbReference>
<feature type="non-terminal residue" evidence="3">
    <location>
        <position position="1"/>
    </location>
</feature>
<name>X0YEE0_9ZZZZ</name>